<dbReference type="GO" id="GO:0005737">
    <property type="term" value="C:cytoplasm"/>
    <property type="evidence" value="ECO:0007669"/>
    <property type="project" value="UniProtKB-SubCell"/>
</dbReference>
<evidence type="ECO:0000256" key="4">
    <source>
        <dbReference type="ARBA" id="ARBA00022698"/>
    </source>
</evidence>
<keyword evidence="5 9" id="KW-0378">Hydrolase</keyword>
<reference evidence="11 12" key="2">
    <citation type="journal article" date="2016" name="Int. J. Syst. Evol. Microbiol.">
        <title>Pyrococcus kukulkanii sp. nov., a hyperthermophilic, piezophilic archaeon isolated from a deep-sea hydrothermal vent.</title>
        <authorList>
            <person name="Callac N."/>
            <person name="Oger P."/>
            <person name="Lesongeur F."/>
            <person name="Rattray J.E."/>
            <person name="Vannier P."/>
            <person name="Michoud G."/>
            <person name="Beauverger M."/>
            <person name="Gayet N."/>
            <person name="Rouxel O."/>
            <person name="Jebbar M."/>
            <person name="Godfroy A."/>
        </authorList>
    </citation>
    <scope>NUCLEOTIDE SEQUENCE [LARGE SCALE GENOMIC DNA]</scope>
    <source>
        <strain evidence="11 12">NCB100</strain>
    </source>
</reference>
<comment type="similarity">
    <text evidence="9">Belongs to the peptidase T1B family.</text>
</comment>
<sequence>MLHLTEKLKGTTTVGIVCKDGVVLAADKRASFGNMVYTKNVTKIHKIDEHLAIAGAGSVGDILNLVRVLRAEAKLYRANVGKPMSVKGLATLLANILNGTKYFPYSVWFLVGGYDDKPRVFSVDMVGGVTEDNYVAAGSGMEFAYSVLDSEYRENIGVKEGIKLAIKAINAATKRDVFSGDGILVVTITEEGYRELKNSELKTLLRQ</sequence>
<dbReference type="EC" id="3.4.25.1" evidence="9"/>
<dbReference type="GO" id="GO:0010498">
    <property type="term" value="P:proteasomal protein catabolic process"/>
    <property type="evidence" value="ECO:0007669"/>
    <property type="project" value="UniProtKB-UniRule"/>
</dbReference>
<dbReference type="CDD" id="cd03764">
    <property type="entry name" value="proteasome_beta_archeal"/>
    <property type="match status" value="1"/>
</dbReference>
<proteinExistence type="inferred from homology"/>
<evidence type="ECO:0000313" key="12">
    <source>
        <dbReference type="Proteomes" id="UP000070587"/>
    </source>
</evidence>
<keyword evidence="3 9" id="KW-0645">Protease</keyword>
<comment type="activity regulation">
    <text evidence="9">The formation of the proteasomal ATPase PAN-20S proteasome complex, via the docking of the C-termini of PAN into the intersubunit pockets in the alpha-rings, triggers opening of the gate for substrate entry. Interconversion between the open-gate and close-gate conformations leads to a dynamic regulation of the 20S proteasome proteolysis activity.</text>
</comment>
<dbReference type="InterPro" id="IPR000243">
    <property type="entry name" value="Pept_T1A_subB"/>
</dbReference>
<comment type="function">
    <text evidence="9">Component of the proteasome core, a large protease complex with broad specificity involved in protein degradation.</text>
</comment>
<keyword evidence="7 9" id="KW-0647">Proteasome</keyword>
<dbReference type="PRINTS" id="PR00141">
    <property type="entry name" value="PROTEASOME"/>
</dbReference>
<dbReference type="PROSITE" id="PS00854">
    <property type="entry name" value="PROTEASOME_BETA_1"/>
    <property type="match status" value="1"/>
</dbReference>
<feature type="chain" id="PRO_5023220638" description="Proteasome subunit beta" evidence="9">
    <location>
        <begin position="11"/>
        <end position="207"/>
    </location>
</feature>
<evidence type="ECO:0000313" key="11">
    <source>
        <dbReference type="EMBL" id="AMM54719.1"/>
    </source>
</evidence>
<dbReference type="PATRIC" id="fig|1609559.3.peg.1997"/>
<dbReference type="InterPro" id="IPR016050">
    <property type="entry name" value="Proteasome_bsu_CS"/>
</dbReference>
<dbReference type="GeneID" id="28492105"/>
<feature type="active site" description="Nucleophile" evidence="9 10">
    <location>
        <position position="11"/>
    </location>
</feature>
<evidence type="ECO:0000256" key="6">
    <source>
        <dbReference type="ARBA" id="ARBA00022813"/>
    </source>
</evidence>
<keyword evidence="8 9" id="KW-0865">Zymogen</keyword>
<evidence type="ECO:0000256" key="9">
    <source>
        <dbReference type="HAMAP-Rule" id="MF_02113"/>
    </source>
</evidence>
<dbReference type="PROSITE" id="PS51476">
    <property type="entry name" value="PROTEASOME_BETA_2"/>
    <property type="match status" value="1"/>
</dbReference>
<feature type="propeptide" id="PRO_5007935984" description="Removed in mature form; by autocatalysis" evidence="9">
    <location>
        <begin position="1"/>
        <end position="10"/>
    </location>
</feature>
<keyword evidence="4 9" id="KW-0888">Threonine protease</keyword>
<dbReference type="PANTHER" id="PTHR32194:SF0">
    <property type="entry name" value="ATP-DEPENDENT PROTEASE SUBUNIT HSLV"/>
    <property type="match status" value="1"/>
</dbReference>
<comment type="catalytic activity">
    <reaction evidence="1 9">
        <text>Cleavage of peptide bonds with very broad specificity.</text>
        <dbReference type="EC" id="3.4.25.1"/>
    </reaction>
</comment>
<comment type="subunit">
    <text evidence="9">The 20S proteasome core is composed of 14 alpha and 14 beta subunits that assemble into four stacked heptameric rings, resulting in a barrel-shaped structure. The two inner rings, each composed of seven catalytic beta subunits, are sandwiched by two outer rings, each composed of seven alpha subunits. The catalytic chamber with the active sites is on the inside of the barrel. Has a gated structure, the ends of the cylinder being occluded by the N-termini of the alpha-subunits. Is capped at one or both ends by the proteasome regulatory ATPase, PAN.</text>
</comment>
<comment type="subcellular location">
    <subcellularLocation>
        <location evidence="9">Cytoplasm</location>
    </subcellularLocation>
</comment>
<dbReference type="InterPro" id="IPR023333">
    <property type="entry name" value="Proteasome_suB-type"/>
</dbReference>
<name>A0A127BD31_9EURY</name>
<organism evidence="11 12">
    <name type="scientific">Pyrococcus kukulkanii</name>
    <dbReference type="NCBI Taxonomy" id="1609559"/>
    <lineage>
        <taxon>Archaea</taxon>
        <taxon>Methanobacteriati</taxon>
        <taxon>Methanobacteriota</taxon>
        <taxon>Thermococci</taxon>
        <taxon>Thermococcales</taxon>
        <taxon>Thermococcaceae</taxon>
        <taxon>Pyrococcus</taxon>
    </lineage>
</organism>
<evidence type="ECO:0000256" key="5">
    <source>
        <dbReference type="ARBA" id="ARBA00022801"/>
    </source>
</evidence>
<evidence type="ECO:0000256" key="2">
    <source>
        <dbReference type="ARBA" id="ARBA00022490"/>
    </source>
</evidence>
<dbReference type="EMBL" id="CP010835">
    <property type="protein sequence ID" value="AMM54719.1"/>
    <property type="molecule type" value="Genomic_DNA"/>
</dbReference>
<evidence type="ECO:0000256" key="8">
    <source>
        <dbReference type="ARBA" id="ARBA00023145"/>
    </source>
</evidence>
<dbReference type="SUPFAM" id="SSF56235">
    <property type="entry name" value="N-terminal nucleophile aminohydrolases (Ntn hydrolases)"/>
    <property type="match status" value="1"/>
</dbReference>
<gene>
    <name evidence="9" type="primary">psmB</name>
    <name evidence="11" type="ORF">TQ32_09665</name>
</gene>
<dbReference type="InterPro" id="IPR019983">
    <property type="entry name" value="Pept_T1A_Psome_bsu_arc"/>
</dbReference>
<reference evidence="12" key="1">
    <citation type="submission" date="2015-02" db="EMBL/GenBank/DDBJ databases">
        <title>Pyrococcus kukulkanii sp. nov., a novel hyperthermophilic archaeon isolated from a deep-sea hydrothermal vent at the Guaymas Basin.</title>
        <authorList>
            <person name="Oger P.M."/>
            <person name="Callac N."/>
            <person name="Jebbar M."/>
            <person name="Godfroy A."/>
        </authorList>
    </citation>
    <scope>NUCLEOTIDE SEQUENCE [LARGE SCALE GENOMIC DNA]</scope>
    <source>
        <strain evidence="12">NCB100</strain>
    </source>
</reference>
<dbReference type="HAMAP" id="MF_02113_A">
    <property type="entry name" value="Proteasome_B_A"/>
    <property type="match status" value="1"/>
</dbReference>
<dbReference type="KEGG" id="pyc:TQ32_09665"/>
<dbReference type="NCBIfam" id="TIGR03634">
    <property type="entry name" value="arc_protsome_B"/>
    <property type="match status" value="1"/>
</dbReference>
<dbReference type="OrthoDB" id="6330at2157"/>
<accession>A0A127BD31</accession>
<dbReference type="GO" id="GO:0019774">
    <property type="term" value="C:proteasome core complex, beta-subunit complex"/>
    <property type="evidence" value="ECO:0007669"/>
    <property type="project" value="UniProtKB-UniRule"/>
</dbReference>
<dbReference type="STRING" id="1609559.TQ32_09665"/>
<dbReference type="PANTHER" id="PTHR32194">
    <property type="entry name" value="METALLOPROTEASE TLDD"/>
    <property type="match status" value="1"/>
</dbReference>
<dbReference type="Gene3D" id="3.60.20.10">
    <property type="entry name" value="Glutamine Phosphoribosylpyrophosphate, subunit 1, domain 1"/>
    <property type="match status" value="1"/>
</dbReference>
<dbReference type="InterPro" id="IPR001353">
    <property type="entry name" value="Proteasome_sua/b"/>
</dbReference>
<dbReference type="FunFam" id="3.60.20.10:FF:000049">
    <property type="entry name" value="Proteasome subunit beta"/>
    <property type="match status" value="1"/>
</dbReference>
<evidence type="ECO:0000256" key="7">
    <source>
        <dbReference type="ARBA" id="ARBA00022942"/>
    </source>
</evidence>
<keyword evidence="2 9" id="KW-0963">Cytoplasm</keyword>
<dbReference type="Proteomes" id="UP000070587">
    <property type="component" value="Chromosome"/>
</dbReference>
<dbReference type="InterPro" id="IPR029055">
    <property type="entry name" value="Ntn_hydrolases_N"/>
</dbReference>
<keyword evidence="6 9" id="KW-0068">Autocatalytic cleavage</keyword>
<dbReference type="GO" id="GO:0004298">
    <property type="term" value="F:threonine-type endopeptidase activity"/>
    <property type="evidence" value="ECO:0007669"/>
    <property type="project" value="UniProtKB-UniRule"/>
</dbReference>
<evidence type="ECO:0000256" key="10">
    <source>
        <dbReference type="PIRSR" id="PIRSR600243-1"/>
    </source>
</evidence>
<dbReference type="Pfam" id="PF00227">
    <property type="entry name" value="Proteasome"/>
    <property type="match status" value="1"/>
</dbReference>
<evidence type="ECO:0000256" key="1">
    <source>
        <dbReference type="ARBA" id="ARBA00001198"/>
    </source>
</evidence>
<dbReference type="RefSeq" id="WP_068324010.1">
    <property type="nucleotide sequence ID" value="NZ_CP010835.1"/>
</dbReference>
<evidence type="ECO:0000256" key="3">
    <source>
        <dbReference type="ARBA" id="ARBA00022670"/>
    </source>
</evidence>
<protein>
    <recommendedName>
        <fullName evidence="9">Proteasome subunit beta</fullName>
        <ecNumber evidence="9">3.4.25.1</ecNumber>
    </recommendedName>
    <alternativeName>
        <fullName evidence="9">20S proteasome beta subunit</fullName>
    </alternativeName>
    <alternativeName>
        <fullName evidence="9">Proteasome core protein PsmB</fullName>
    </alternativeName>
</protein>
<dbReference type="AlphaFoldDB" id="A0A127BD31"/>